<evidence type="ECO:0000256" key="3">
    <source>
        <dbReference type="ARBA" id="ARBA00022475"/>
    </source>
</evidence>
<dbReference type="AlphaFoldDB" id="A0A2A2GH78"/>
<comment type="subcellular location">
    <subcellularLocation>
        <location evidence="1">Cell membrane</location>
        <topology evidence="1">Multi-pass membrane protein</topology>
    </subcellularLocation>
</comment>
<gene>
    <name evidence="8" type="ORF">CK240_12465</name>
</gene>
<dbReference type="PIRSF" id="PIRSF019239">
    <property type="entry name" value="MrpE"/>
    <property type="match status" value="1"/>
</dbReference>
<keyword evidence="3" id="KW-1003">Cell membrane</keyword>
<dbReference type="PANTHER" id="PTHR34584">
    <property type="entry name" value="NA(+)/H(+) ANTIPORTER SUBUNIT E1"/>
    <property type="match status" value="1"/>
</dbReference>
<organism evidence="8 9">
    <name type="scientific">Paracoccus salipaludis</name>
    <dbReference type="NCBI Taxonomy" id="2032623"/>
    <lineage>
        <taxon>Bacteria</taxon>
        <taxon>Pseudomonadati</taxon>
        <taxon>Pseudomonadota</taxon>
        <taxon>Alphaproteobacteria</taxon>
        <taxon>Rhodobacterales</taxon>
        <taxon>Paracoccaceae</taxon>
        <taxon>Paracoccus</taxon>
    </lineage>
</organism>
<dbReference type="PANTHER" id="PTHR34584:SF1">
    <property type="entry name" value="NA(+)_H(+) ANTIPORTER SUBUNIT E1"/>
    <property type="match status" value="1"/>
</dbReference>
<evidence type="ECO:0000313" key="8">
    <source>
        <dbReference type="EMBL" id="PAU96708.1"/>
    </source>
</evidence>
<evidence type="ECO:0000256" key="5">
    <source>
        <dbReference type="ARBA" id="ARBA00022989"/>
    </source>
</evidence>
<proteinExistence type="inferred from homology"/>
<dbReference type="Proteomes" id="UP000218023">
    <property type="component" value="Unassembled WGS sequence"/>
</dbReference>
<evidence type="ECO:0000256" key="4">
    <source>
        <dbReference type="ARBA" id="ARBA00022692"/>
    </source>
</evidence>
<accession>A0A2A2GH78</accession>
<dbReference type="OrthoDB" id="9807187at2"/>
<feature type="transmembrane region" description="Helical" evidence="7">
    <location>
        <begin position="12"/>
        <end position="42"/>
    </location>
</feature>
<evidence type="ECO:0000256" key="6">
    <source>
        <dbReference type="ARBA" id="ARBA00023136"/>
    </source>
</evidence>
<comment type="caution">
    <text evidence="8">The sequence shown here is derived from an EMBL/GenBank/DDBJ whole genome shotgun (WGS) entry which is preliminary data.</text>
</comment>
<dbReference type="GO" id="GO:0008324">
    <property type="term" value="F:monoatomic cation transmembrane transporter activity"/>
    <property type="evidence" value="ECO:0007669"/>
    <property type="project" value="InterPro"/>
</dbReference>
<keyword evidence="4 7" id="KW-0812">Transmembrane</keyword>
<dbReference type="NCBIfam" id="NF006520">
    <property type="entry name" value="PRK08965.1-4"/>
    <property type="match status" value="1"/>
</dbReference>
<dbReference type="InterPro" id="IPR002758">
    <property type="entry name" value="Cation_antiport_E"/>
</dbReference>
<dbReference type="Pfam" id="PF01899">
    <property type="entry name" value="MNHE"/>
    <property type="match status" value="1"/>
</dbReference>
<evidence type="ECO:0000256" key="1">
    <source>
        <dbReference type="ARBA" id="ARBA00004651"/>
    </source>
</evidence>
<keyword evidence="5 7" id="KW-1133">Transmembrane helix</keyword>
<dbReference type="EMBL" id="NSJZ01000011">
    <property type="protein sequence ID" value="PAU96708.1"/>
    <property type="molecule type" value="Genomic_DNA"/>
</dbReference>
<keyword evidence="9" id="KW-1185">Reference proteome</keyword>
<dbReference type="GO" id="GO:0005886">
    <property type="term" value="C:plasma membrane"/>
    <property type="evidence" value="ECO:0007669"/>
    <property type="project" value="UniProtKB-SubCell"/>
</dbReference>
<protein>
    <submittedName>
        <fullName evidence="8">Na+/H+ antiporter subunit E</fullName>
    </submittedName>
</protein>
<keyword evidence="6 7" id="KW-0472">Membrane</keyword>
<sequence>MMLLPHPLVTVILTLLWMVLTGFTLGQLVLGVLAGILGGLAYRRITPQRIIVRRPGAIARLFGRVAGDIVRSNYDVARLILAGGRHRRRRAGFVRIPLDMTSPNGLAVLAVIITATPGTAWIEYEPRNGQLLLHVFDLIEGDDWVRTIKSRYESLLMEIFE</sequence>
<evidence type="ECO:0000313" key="9">
    <source>
        <dbReference type="Proteomes" id="UP000218023"/>
    </source>
</evidence>
<reference evidence="8 9" key="1">
    <citation type="submission" date="2017-09" db="EMBL/GenBank/DDBJ databases">
        <title>Paracoccus alkalisoli sp. nov., isolated from saline alkaline soil.</title>
        <authorList>
            <person name="Dong X."/>
            <person name="Zhang G."/>
        </authorList>
    </citation>
    <scope>NUCLEOTIDE SEQUENCE [LARGE SCALE GENOMIC DNA]</scope>
    <source>
        <strain evidence="8 9">WN007</strain>
    </source>
</reference>
<comment type="similarity">
    <text evidence="2">Belongs to the CPA3 antiporters (TC 2.A.63) subunit E family.</text>
</comment>
<evidence type="ECO:0000256" key="7">
    <source>
        <dbReference type="SAM" id="Phobius"/>
    </source>
</evidence>
<evidence type="ECO:0000256" key="2">
    <source>
        <dbReference type="ARBA" id="ARBA00006228"/>
    </source>
</evidence>
<name>A0A2A2GH78_9RHOB</name>